<dbReference type="AlphaFoldDB" id="A0AAE8MZS6"/>
<dbReference type="InterPro" id="IPR051702">
    <property type="entry name" value="SH3_domain_YSC84-like"/>
</dbReference>
<dbReference type="PANTHER" id="PTHR15629:SF8">
    <property type="entry name" value="DUF500 DOMAIN PROTEIN (AFU_ORTHOLOGUE AFUA_5G07310)"/>
    <property type="match status" value="1"/>
</dbReference>
<evidence type="ECO:0000259" key="2">
    <source>
        <dbReference type="Pfam" id="PF04366"/>
    </source>
</evidence>
<dbReference type="EMBL" id="ONZQ02000008">
    <property type="protein sequence ID" value="SPO03637.1"/>
    <property type="molecule type" value="Genomic_DNA"/>
</dbReference>
<feature type="region of interest" description="Disordered" evidence="1">
    <location>
        <begin position="1"/>
        <end position="136"/>
    </location>
</feature>
<dbReference type="GO" id="GO:0035091">
    <property type="term" value="F:phosphatidylinositol binding"/>
    <property type="evidence" value="ECO:0007669"/>
    <property type="project" value="TreeGrafter"/>
</dbReference>
<evidence type="ECO:0000313" key="4">
    <source>
        <dbReference type="Proteomes" id="UP001187682"/>
    </source>
</evidence>
<reference evidence="3" key="1">
    <citation type="submission" date="2018-03" db="EMBL/GenBank/DDBJ databases">
        <authorList>
            <person name="Guldener U."/>
        </authorList>
    </citation>
    <scope>NUCLEOTIDE SEQUENCE</scope>
</reference>
<keyword evidence="4" id="KW-1185">Reference proteome</keyword>
<feature type="compositionally biased region" description="Polar residues" evidence="1">
    <location>
        <begin position="44"/>
        <end position="63"/>
    </location>
</feature>
<feature type="compositionally biased region" description="Basic and acidic residues" evidence="1">
    <location>
        <begin position="328"/>
        <end position="338"/>
    </location>
</feature>
<gene>
    <name evidence="3" type="ORF">DNG_06320</name>
</gene>
<feature type="domain" description="Ysc84 actin-binding" evidence="2">
    <location>
        <begin position="262"/>
        <end position="437"/>
    </location>
</feature>
<evidence type="ECO:0000313" key="3">
    <source>
        <dbReference type="EMBL" id="SPO03637.1"/>
    </source>
</evidence>
<sequence>MADPNYPSQSGSQEFSSQQSQQAEQAQQAQYPYGYPPKPPTEQKTYQAYNPPATHQTDAQAAVSSGALPSHEPQASQTTYGANPNPLGANPVTSQFAPPPPQHSNETPLPEPNPHLQPAPADVAHGANDGHRKKSWSTRMHELGTKAATPINALANKLGSQSFLPTTMDKECEKAASILLSFCKDGAHGEGHRPASPTAARSRSRDRAILKIPAKVLANAVGLAIFTTARVGFQFSASTGSGVLIARLPDRSWGPPSGIQVHALGAGFLAGADIYDCICVINTREALDAFTNTRVSLGPDLAVAAGPFGVGGKLDVGAGSGGHSQGKKAAEAEAKAEAADPSLLSADKERPAAAAHKRSSSYKAYGPVFTYVKSRGLFAGVQVDGTVITERKEANAAFYGERIPASRILRGENVPAREAPALWPAGARPLHDALRRAESRSAGDEVIVPPSEATPAINDPKQGYGQGQGQGGHDPIPRSGDPKTGTVSGEHAHATSDELPGYEGAWAPSSARDEKAPLPGSGAGVGADVIPRADDPKTGTVSGEHAHATSDELPGYDGPKAPVQDQKPHTYQ</sequence>
<proteinExistence type="predicted"/>
<dbReference type="Proteomes" id="UP001187682">
    <property type="component" value="Unassembled WGS sequence"/>
</dbReference>
<protein>
    <recommendedName>
        <fullName evidence="2">Ysc84 actin-binding domain-containing protein</fullName>
    </recommendedName>
</protein>
<dbReference type="PANTHER" id="PTHR15629">
    <property type="entry name" value="SH3YL1 PROTEIN"/>
    <property type="match status" value="1"/>
</dbReference>
<name>A0AAE8MZS6_9PEZI</name>
<accession>A0AAE8MZS6</accession>
<feature type="compositionally biased region" description="Polar residues" evidence="1">
    <location>
        <begin position="73"/>
        <end position="82"/>
    </location>
</feature>
<evidence type="ECO:0000256" key="1">
    <source>
        <dbReference type="SAM" id="MobiDB-lite"/>
    </source>
</evidence>
<dbReference type="CDD" id="cd11524">
    <property type="entry name" value="SYLF"/>
    <property type="match status" value="1"/>
</dbReference>
<feature type="compositionally biased region" description="Low complexity" evidence="1">
    <location>
        <begin position="7"/>
        <end position="33"/>
    </location>
</feature>
<dbReference type="Pfam" id="PF04366">
    <property type="entry name" value="Ysc84"/>
    <property type="match status" value="1"/>
</dbReference>
<comment type="caution">
    <text evidence="3">The sequence shown here is derived from an EMBL/GenBank/DDBJ whole genome shotgun (WGS) entry which is preliminary data.</text>
</comment>
<feature type="region of interest" description="Disordered" evidence="1">
    <location>
        <begin position="436"/>
        <end position="572"/>
    </location>
</feature>
<dbReference type="InterPro" id="IPR007461">
    <property type="entry name" value="Ysc84_actin-binding"/>
</dbReference>
<organism evidence="3 4">
    <name type="scientific">Cephalotrichum gorgonifer</name>
    <dbReference type="NCBI Taxonomy" id="2041049"/>
    <lineage>
        <taxon>Eukaryota</taxon>
        <taxon>Fungi</taxon>
        <taxon>Dikarya</taxon>
        <taxon>Ascomycota</taxon>
        <taxon>Pezizomycotina</taxon>
        <taxon>Sordariomycetes</taxon>
        <taxon>Hypocreomycetidae</taxon>
        <taxon>Microascales</taxon>
        <taxon>Microascaceae</taxon>
        <taxon>Cephalotrichum</taxon>
    </lineage>
</organism>
<feature type="region of interest" description="Disordered" evidence="1">
    <location>
        <begin position="319"/>
        <end position="357"/>
    </location>
</feature>